<dbReference type="PANTHER" id="PTHR39420">
    <property type="match status" value="1"/>
</dbReference>
<dbReference type="eggNOG" id="COG5282">
    <property type="taxonomic scope" value="Bacteria"/>
</dbReference>
<feature type="region of interest" description="Disordered" evidence="1">
    <location>
        <begin position="1"/>
        <end position="35"/>
    </location>
</feature>
<dbReference type="InterPro" id="IPR042271">
    <property type="entry name" value="Zinicin_2_N"/>
</dbReference>
<evidence type="ECO:0008006" key="4">
    <source>
        <dbReference type="Google" id="ProtNLM"/>
    </source>
</evidence>
<dbReference type="HOGENOM" id="CLU_031872_1_1_11"/>
<gene>
    <name evidence="2" type="ordered locus">Srot_2140</name>
</gene>
<dbReference type="AlphaFoldDB" id="D6Z9G3"/>
<dbReference type="NCBIfam" id="TIGR03624">
    <property type="entry name" value="putative hydrolase"/>
    <property type="match status" value="1"/>
</dbReference>
<evidence type="ECO:0000313" key="2">
    <source>
        <dbReference type="EMBL" id="ADG98593.1"/>
    </source>
</evidence>
<dbReference type="OrthoDB" id="8478472at2"/>
<evidence type="ECO:0000256" key="1">
    <source>
        <dbReference type="SAM" id="MobiDB-lite"/>
    </source>
</evidence>
<accession>D6Z9G3</accession>
<sequence length="424" mass="45127">MSKPPFGFSAWEGGDGLGEGGPFGRSSGFDPSDIGKMLSQLGETFSKLGQAASGGAEAPVVDYQAVLDGAKKAAGKSQAPKEEHQKAVADAVRLAELWLDEATALPTGVSSTAAWSPADWLDNVIGSFQELCDPVIERMAGVWQDNVPHEAAEIFGPMLAMVSRLGGFAFGEQLSQGLGGIAGEVLAATEMGMPLGPAGVAALVTENVAEFGDGLEQPAQEILVYLAAREAAHHRLFSHVPWLKPTMLSAFQSYARGVHVELPDFQSAAAGLDFAALQDPEQMRELFDPAKFELKPTEEQLQALSRLEHLLATVEGWVRAVVTTALTDRLPSTAALDEMIRRRAGGAGSAEKAFATLLGLELRPKKCNEATRLWLQVGDSVGADARDRLWEHPDLMPTQEELDHPARVVDRLLAEDEGPGTAAS</sequence>
<dbReference type="Pfam" id="PF10103">
    <property type="entry name" value="Zincin_2"/>
    <property type="match status" value="1"/>
</dbReference>
<evidence type="ECO:0000313" key="3">
    <source>
        <dbReference type="Proteomes" id="UP000002247"/>
    </source>
</evidence>
<dbReference type="EMBL" id="CP001958">
    <property type="protein sequence ID" value="ADG98593.1"/>
    <property type="molecule type" value="Genomic_DNA"/>
</dbReference>
<dbReference type="InterPro" id="IPR018766">
    <property type="entry name" value="Zinicin_2"/>
</dbReference>
<dbReference type="STRING" id="640132.Srot_2140"/>
<reference evidence="2 3" key="1">
    <citation type="journal article" date="2010" name="Stand. Genomic Sci.">
        <title>Complete genome sequence of Segniliparus rotundus type strain (CDC 1076).</title>
        <authorList>
            <person name="Sikorski J."/>
            <person name="Lapidus A."/>
            <person name="Copeland A."/>
            <person name="Misra M."/>
            <person name="Glavina Del Rio T."/>
            <person name="Nolan M."/>
            <person name="Lucas S."/>
            <person name="Chen F."/>
            <person name="Tice H."/>
            <person name="Cheng J.F."/>
            <person name="Jando M."/>
            <person name="Schneider S."/>
            <person name="Bruce D."/>
            <person name="Goodwin L."/>
            <person name="Pitluck S."/>
            <person name="Liolios K."/>
            <person name="Mikhailova N."/>
            <person name="Pati A."/>
            <person name="Ivanova N."/>
            <person name="Mavromatis K."/>
            <person name="Chen A."/>
            <person name="Palaniappan K."/>
            <person name="Chertkov O."/>
            <person name="Land M."/>
            <person name="Hauser L."/>
            <person name="Chang Y.J."/>
            <person name="Jeffries C.D."/>
            <person name="Brettin T."/>
            <person name="Detter J.C."/>
            <person name="Han C."/>
            <person name="Rohde M."/>
            <person name="Goker M."/>
            <person name="Bristow J."/>
            <person name="Eisen J.A."/>
            <person name="Markowitz V."/>
            <person name="Hugenholtz P."/>
            <person name="Kyrpides N.C."/>
            <person name="Klenk H.P."/>
        </authorList>
    </citation>
    <scope>NUCLEOTIDE SEQUENCE [LARGE SCALE GENOMIC DNA]</scope>
    <source>
        <strain evidence="3">ATCC BAA-972 / CDC 1076 / CIP 108378 / DSM 44985 / JCM 13578</strain>
    </source>
</reference>
<feature type="compositionally biased region" description="Gly residues" evidence="1">
    <location>
        <begin position="13"/>
        <end position="23"/>
    </location>
</feature>
<organism evidence="2 3">
    <name type="scientific">Segniliparus rotundus (strain ATCC BAA-972 / CDC 1076 / CIP 108378 / DSM 44985 / JCM 13578)</name>
    <dbReference type="NCBI Taxonomy" id="640132"/>
    <lineage>
        <taxon>Bacteria</taxon>
        <taxon>Bacillati</taxon>
        <taxon>Actinomycetota</taxon>
        <taxon>Actinomycetes</taxon>
        <taxon>Mycobacteriales</taxon>
        <taxon>Segniliparaceae</taxon>
        <taxon>Segniliparus</taxon>
    </lineage>
</organism>
<dbReference type="KEGG" id="srt:Srot_2140"/>
<dbReference type="Gene3D" id="1.20.150.30">
    <property type="entry name" value="Zincin-like metallopeptidase, N-terminal domain"/>
    <property type="match status" value="1"/>
</dbReference>
<dbReference type="PANTHER" id="PTHR39420:SF2">
    <property type="entry name" value="HYDROLASE"/>
    <property type="match status" value="1"/>
</dbReference>
<keyword evidence="3" id="KW-1185">Reference proteome</keyword>
<dbReference type="RefSeq" id="WP_013139043.1">
    <property type="nucleotide sequence ID" value="NC_014168.1"/>
</dbReference>
<name>D6Z9G3_SEGRD</name>
<dbReference type="Proteomes" id="UP000002247">
    <property type="component" value="Chromosome"/>
</dbReference>
<protein>
    <recommendedName>
        <fullName evidence="4">Hydrolase</fullName>
    </recommendedName>
</protein>
<dbReference type="SUPFAM" id="SSF55486">
    <property type="entry name" value="Metalloproteases ('zincins'), catalytic domain"/>
    <property type="match status" value="1"/>
</dbReference>
<proteinExistence type="predicted"/>